<dbReference type="EMBL" id="JAANNP010000023">
    <property type="protein sequence ID" value="NHC15310.1"/>
    <property type="molecule type" value="Genomic_DNA"/>
</dbReference>
<gene>
    <name evidence="1" type="ORF">G9H71_16125</name>
</gene>
<proteinExistence type="predicted"/>
<protein>
    <submittedName>
        <fullName evidence="1">EAL domain-containing protein</fullName>
    </submittedName>
</protein>
<feature type="non-terminal residue" evidence="1">
    <location>
        <position position="1"/>
    </location>
</feature>
<accession>A0ABX0GXK2</accession>
<evidence type="ECO:0000313" key="1">
    <source>
        <dbReference type="EMBL" id="NHC15310.1"/>
    </source>
</evidence>
<evidence type="ECO:0000313" key="2">
    <source>
        <dbReference type="Proteomes" id="UP000800981"/>
    </source>
</evidence>
<sequence>CPEALYLPLRRASDPHGYRGPDAMLRVNALTPLGDAALRAVSRPADRRFDPLVCVDDTGRYVGVVLLDAIVTALATARQ</sequence>
<name>A0ABX0GXK2_9ACTN</name>
<reference evidence="1 2" key="1">
    <citation type="submission" date="2020-03" db="EMBL/GenBank/DDBJ databases">
        <title>Two novel Motilibacter sp.</title>
        <authorList>
            <person name="Liu S."/>
        </authorList>
    </citation>
    <scope>NUCLEOTIDE SEQUENCE [LARGE SCALE GENOMIC DNA]</scope>
    <source>
        <strain evidence="1 2">E257</strain>
    </source>
</reference>
<dbReference type="Proteomes" id="UP000800981">
    <property type="component" value="Unassembled WGS sequence"/>
</dbReference>
<keyword evidence="2" id="KW-1185">Reference proteome</keyword>
<comment type="caution">
    <text evidence="1">The sequence shown here is derived from an EMBL/GenBank/DDBJ whole genome shotgun (WGS) entry which is preliminary data.</text>
</comment>
<organism evidence="1 2">
    <name type="scientific">Motilibacter deserti</name>
    <dbReference type="NCBI Taxonomy" id="2714956"/>
    <lineage>
        <taxon>Bacteria</taxon>
        <taxon>Bacillati</taxon>
        <taxon>Actinomycetota</taxon>
        <taxon>Actinomycetes</taxon>
        <taxon>Motilibacterales</taxon>
        <taxon>Motilibacteraceae</taxon>
        <taxon>Motilibacter</taxon>
    </lineage>
</organism>